<dbReference type="SUPFAM" id="SSF54373">
    <property type="entry name" value="FAD-linked reductases, C-terminal domain"/>
    <property type="match status" value="1"/>
</dbReference>
<dbReference type="Gene3D" id="3.30.70.1400">
    <property type="entry name" value="Aminomethyltransferase beta-barrel domains"/>
    <property type="match status" value="1"/>
</dbReference>
<dbReference type="PROSITE" id="PS51257">
    <property type="entry name" value="PROKAR_LIPOPROTEIN"/>
    <property type="match status" value="1"/>
</dbReference>
<protein>
    <submittedName>
        <fullName evidence="7">FAD dependent oxidoreductase</fullName>
    </submittedName>
</protein>
<evidence type="ECO:0000259" key="3">
    <source>
        <dbReference type="Pfam" id="PF01266"/>
    </source>
</evidence>
<keyword evidence="2" id="KW-0812">Transmembrane</keyword>
<evidence type="ECO:0000256" key="1">
    <source>
        <dbReference type="ARBA" id="ARBA00008609"/>
    </source>
</evidence>
<reference evidence="7 8" key="1">
    <citation type="submission" date="2018-07" db="EMBL/GenBank/DDBJ databases">
        <title>High-quality-draft genome sequence of Gaiella occulta.</title>
        <authorList>
            <person name="Severino R."/>
            <person name="Froufe H.J.C."/>
            <person name="Rainey F.A."/>
            <person name="Barroso C."/>
            <person name="Albuquerque L."/>
            <person name="Lobo-Da-Cunha A."/>
            <person name="Da Costa M.S."/>
            <person name="Egas C."/>
        </authorList>
    </citation>
    <scope>NUCLEOTIDE SEQUENCE [LARGE SCALE GENOMIC DNA]</scope>
    <source>
        <strain evidence="7 8">F2-233</strain>
    </source>
</reference>
<dbReference type="Pfam" id="PF01266">
    <property type="entry name" value="DAO"/>
    <property type="match status" value="1"/>
</dbReference>
<evidence type="ECO:0000313" key="7">
    <source>
        <dbReference type="EMBL" id="RDI73684.1"/>
    </source>
</evidence>
<name>A0A7M2YV00_9ACTN</name>
<gene>
    <name evidence="7" type="ORF">Gocc_2597</name>
</gene>
<dbReference type="Pfam" id="PF08669">
    <property type="entry name" value="GCV_T_C"/>
    <property type="match status" value="1"/>
</dbReference>
<accession>A0A7M2YV00</accession>
<evidence type="ECO:0000313" key="8">
    <source>
        <dbReference type="Proteomes" id="UP000254134"/>
    </source>
</evidence>
<dbReference type="Pfam" id="PF16350">
    <property type="entry name" value="FAO_M"/>
    <property type="match status" value="1"/>
</dbReference>
<dbReference type="Proteomes" id="UP000254134">
    <property type="component" value="Unassembled WGS sequence"/>
</dbReference>
<proteinExistence type="inferred from homology"/>
<dbReference type="RefSeq" id="WP_114797001.1">
    <property type="nucleotide sequence ID" value="NZ_QQZY01000007.1"/>
</dbReference>
<evidence type="ECO:0000256" key="2">
    <source>
        <dbReference type="SAM" id="Phobius"/>
    </source>
</evidence>
<dbReference type="InterPro" id="IPR006076">
    <property type="entry name" value="FAD-dep_OxRdtase"/>
</dbReference>
<dbReference type="SUPFAM" id="SSF103025">
    <property type="entry name" value="Folate-binding domain"/>
    <property type="match status" value="1"/>
</dbReference>
<dbReference type="SUPFAM" id="SSF51905">
    <property type="entry name" value="FAD/NAD(P)-binding domain"/>
    <property type="match status" value="1"/>
</dbReference>
<dbReference type="AlphaFoldDB" id="A0A7M2YV00"/>
<evidence type="ECO:0000259" key="4">
    <source>
        <dbReference type="Pfam" id="PF01571"/>
    </source>
</evidence>
<feature type="domain" description="FAD dependent oxidoreductase" evidence="3">
    <location>
        <begin position="7"/>
        <end position="360"/>
    </location>
</feature>
<dbReference type="OrthoDB" id="2055370at2"/>
<feature type="domain" description="Aminomethyltransferase C-terminal" evidence="5">
    <location>
        <begin position="717"/>
        <end position="796"/>
    </location>
</feature>
<dbReference type="Gene3D" id="3.50.50.60">
    <property type="entry name" value="FAD/NAD(P)-binding domain"/>
    <property type="match status" value="1"/>
</dbReference>
<feature type="domain" description="GCVT N-terminal" evidence="4">
    <location>
        <begin position="421"/>
        <end position="700"/>
    </location>
</feature>
<dbReference type="InterPro" id="IPR028896">
    <property type="entry name" value="GcvT/YgfZ/DmdA"/>
</dbReference>
<dbReference type="InterPro" id="IPR013977">
    <property type="entry name" value="GcvT_C"/>
</dbReference>
<dbReference type="PANTHER" id="PTHR43757:SF2">
    <property type="entry name" value="AMINOMETHYLTRANSFERASE, MITOCHONDRIAL"/>
    <property type="match status" value="1"/>
</dbReference>
<feature type="transmembrane region" description="Helical" evidence="2">
    <location>
        <begin position="7"/>
        <end position="24"/>
    </location>
</feature>
<evidence type="ECO:0000259" key="6">
    <source>
        <dbReference type="Pfam" id="PF16350"/>
    </source>
</evidence>
<evidence type="ECO:0000259" key="5">
    <source>
        <dbReference type="Pfam" id="PF08669"/>
    </source>
</evidence>
<comment type="similarity">
    <text evidence="1">Belongs to the GcvT family.</text>
</comment>
<keyword evidence="2" id="KW-0472">Membrane</keyword>
<dbReference type="InterPro" id="IPR029043">
    <property type="entry name" value="GcvT/YgfZ_C"/>
</dbReference>
<dbReference type="Pfam" id="PF01571">
    <property type="entry name" value="GCV_T"/>
    <property type="match status" value="1"/>
</dbReference>
<sequence length="804" mass="87272">MRQRARAVVIGGGVGGCSILYWLARLGWDDVVLVERADLTSGSTFHSAGLVGQLRSSLALTRMMVNSVDLYRSLEAEVGLETGWHEVGSLRLASSPERMEEIARQSGWAKTFGFPLELISPQEAQELFPPMSTDGVLGAAYLPTDGYIDPSQLTFALAEGARRRGAEINTNTRVTGVNVERGRVTGIVTDRGEIETDIVVNAGGMYAREIGALAGVNVPIIPMAHEYLVLKPCGLPTDMPTMRDPSLLVYYRPESGGLIMGGYERHCAPWSLDGIPADFNGKLLDEDWPRFEELMENAIVRVPSLAEMEVVKLINGPEAFTPDGEFILGPSDVRGFWVAAGFCAHGLAGAGGMGQLVAEWIVGGTPSLDVWHMDSRRFGAAYRSREYTLARTAEIYETYYDVKYPGHERQAGRPLRVSPAYARLTELGAAFGEKSGWERANWFEPNAVRGDETLRPRGWAGKLWSPAIGAEHTACRDAAALFDESSFAKIEVSGPGAAAFLERLCANRVARDVGALTYTQMLNPKGGIECDFTVTRLAEERFRIVTGTAFGQHDIAWIREHAPDDGSVHVADVTSALACYGLWGPRARDILQPLTVSDLSNEAFPYMRARELSIGAVPCLALRVTYVGELGWELYCPAEFGLRLWDTLWEAGSGHGLVAAGYKAIDSLRLEKGYRVWGADITPDETPYEAGLGFAVKLDKGDFVGREALAERAEPERRLCCLTLSDPRSVALGSEPVRVGERLVGRVTSGGYGYTVGSSIAYAYLPVADAAAGTQVAVEIFGEWVEGVVAAEPLFDPAGERVRA</sequence>
<keyword evidence="8" id="KW-1185">Reference proteome</keyword>
<feature type="domain" description="FAD dependent oxidoreductase central" evidence="6">
    <location>
        <begin position="364"/>
        <end position="418"/>
    </location>
</feature>
<organism evidence="7 8">
    <name type="scientific">Gaiella occulta</name>
    <dbReference type="NCBI Taxonomy" id="1002870"/>
    <lineage>
        <taxon>Bacteria</taxon>
        <taxon>Bacillati</taxon>
        <taxon>Actinomycetota</taxon>
        <taxon>Thermoleophilia</taxon>
        <taxon>Gaiellales</taxon>
        <taxon>Gaiellaceae</taxon>
        <taxon>Gaiella</taxon>
    </lineage>
</organism>
<dbReference type="Gene3D" id="3.30.9.10">
    <property type="entry name" value="D-Amino Acid Oxidase, subunit A, domain 2"/>
    <property type="match status" value="1"/>
</dbReference>
<keyword evidence="2" id="KW-1133">Transmembrane helix</keyword>
<dbReference type="PANTHER" id="PTHR43757">
    <property type="entry name" value="AMINOMETHYLTRANSFERASE"/>
    <property type="match status" value="1"/>
</dbReference>
<dbReference type="Gene3D" id="3.30.1360.120">
    <property type="entry name" value="Probable tRNA modification gtpase trme, domain 1"/>
    <property type="match status" value="1"/>
</dbReference>
<dbReference type="InterPro" id="IPR006222">
    <property type="entry name" value="GCVT_N"/>
</dbReference>
<dbReference type="InterPro" id="IPR036188">
    <property type="entry name" value="FAD/NAD-bd_sf"/>
</dbReference>
<dbReference type="InterPro" id="IPR027266">
    <property type="entry name" value="TrmE/GcvT-like"/>
</dbReference>
<dbReference type="InterPro" id="IPR032503">
    <property type="entry name" value="FAO_M"/>
</dbReference>
<reference evidence="8" key="2">
    <citation type="journal article" date="2019" name="MicrobiologyOpen">
        <title>High-quality draft genome sequence of Gaiella occulta isolated from a 150 meter deep mineral water borehole and comparison with the genome sequences of other deep-branching lineages of the phylum Actinobacteria.</title>
        <authorList>
            <person name="Severino R."/>
            <person name="Froufe H.J.C."/>
            <person name="Barroso C."/>
            <person name="Albuquerque L."/>
            <person name="Lobo-da-Cunha A."/>
            <person name="da Costa M.S."/>
            <person name="Egas C."/>
        </authorList>
    </citation>
    <scope>NUCLEOTIDE SEQUENCE [LARGE SCALE GENOMIC DNA]</scope>
    <source>
        <strain evidence="8">F2-233</strain>
    </source>
</reference>
<comment type="caution">
    <text evidence="7">The sequence shown here is derived from an EMBL/GenBank/DDBJ whole genome shotgun (WGS) entry which is preliminary data.</text>
</comment>
<dbReference type="Gene3D" id="2.40.30.110">
    <property type="entry name" value="Aminomethyltransferase beta-barrel domains"/>
    <property type="match status" value="1"/>
</dbReference>
<dbReference type="SUPFAM" id="SSF101790">
    <property type="entry name" value="Aminomethyltransferase beta-barrel domain"/>
    <property type="match status" value="1"/>
</dbReference>
<dbReference type="EMBL" id="QQZY01000007">
    <property type="protein sequence ID" value="RDI73684.1"/>
    <property type="molecule type" value="Genomic_DNA"/>
</dbReference>